<keyword evidence="13" id="KW-1185">Reference proteome</keyword>
<dbReference type="SUPFAM" id="SSF48264">
    <property type="entry name" value="Cytochrome P450"/>
    <property type="match status" value="1"/>
</dbReference>
<dbReference type="AlphaFoldDB" id="A0AAD5P670"/>
<evidence type="ECO:0000256" key="5">
    <source>
        <dbReference type="ARBA" id="ARBA00022692"/>
    </source>
</evidence>
<comment type="subcellular location">
    <subcellularLocation>
        <location evidence="2">Membrane</location>
    </subcellularLocation>
</comment>
<evidence type="ECO:0000256" key="9">
    <source>
        <dbReference type="ARBA" id="ARBA00023004"/>
    </source>
</evidence>
<dbReference type="PRINTS" id="PR00385">
    <property type="entry name" value="P450"/>
</dbReference>
<reference evidence="12" key="2">
    <citation type="submission" date="2023-02" db="EMBL/GenBank/DDBJ databases">
        <authorList>
            <person name="Swenson N.G."/>
            <person name="Wegrzyn J.L."/>
            <person name="Mcevoy S.L."/>
        </authorList>
    </citation>
    <scope>NUCLEOTIDE SEQUENCE</scope>
    <source>
        <strain evidence="12">91603</strain>
        <tissue evidence="12">Leaf</tissue>
    </source>
</reference>
<dbReference type="PRINTS" id="PR00463">
    <property type="entry name" value="EP450I"/>
</dbReference>
<dbReference type="GO" id="GO:0016020">
    <property type="term" value="C:membrane"/>
    <property type="evidence" value="ECO:0007669"/>
    <property type="project" value="UniProtKB-SubCell"/>
</dbReference>
<keyword evidence="9" id="KW-0408">Iron</keyword>
<dbReference type="InterPro" id="IPR001128">
    <property type="entry name" value="Cyt_P450"/>
</dbReference>
<accession>A0AAD5P670</accession>
<comment type="caution">
    <text evidence="12">The sequence shown here is derived from an EMBL/GenBank/DDBJ whole genome shotgun (WGS) entry which is preliminary data.</text>
</comment>
<evidence type="ECO:0000256" key="8">
    <source>
        <dbReference type="ARBA" id="ARBA00023002"/>
    </source>
</evidence>
<evidence type="ECO:0000256" key="3">
    <source>
        <dbReference type="ARBA" id="ARBA00010617"/>
    </source>
</evidence>
<keyword evidence="7" id="KW-1133">Transmembrane helix</keyword>
<proteinExistence type="inferred from homology"/>
<sequence length="214" mass="24116">MKKAWKEIDQVLEGWLKEHKHKRISGQIKGDHEPDFMDMMLNVLDDAEDQLSDYDADTINKATCLALILGGTDTTMVTLTWALTLLLNNRDALKKAQDELDIFVGRERQVEESDVKNLVYFQAILKETLRLYPAAPLSVPHEAIEDCTIAGQYHVPAGTRLLVNLSKLQRDPNLTLANLLHGFEFSTPNDELVDMADGMGLTNLKATPLEDNWL</sequence>
<evidence type="ECO:0000313" key="13">
    <source>
        <dbReference type="Proteomes" id="UP001064489"/>
    </source>
</evidence>
<evidence type="ECO:0000256" key="6">
    <source>
        <dbReference type="ARBA" id="ARBA00022723"/>
    </source>
</evidence>
<name>A0AAD5P670_ACENE</name>
<protein>
    <recommendedName>
        <fullName evidence="14">Cytochrome P450</fullName>
    </recommendedName>
</protein>
<dbReference type="GO" id="GO:0016705">
    <property type="term" value="F:oxidoreductase activity, acting on paired donors, with incorporation or reduction of molecular oxygen"/>
    <property type="evidence" value="ECO:0007669"/>
    <property type="project" value="InterPro"/>
</dbReference>
<dbReference type="GO" id="GO:0004497">
    <property type="term" value="F:monooxygenase activity"/>
    <property type="evidence" value="ECO:0007669"/>
    <property type="project" value="UniProtKB-KW"/>
</dbReference>
<evidence type="ECO:0000256" key="2">
    <source>
        <dbReference type="ARBA" id="ARBA00004370"/>
    </source>
</evidence>
<organism evidence="12 13">
    <name type="scientific">Acer negundo</name>
    <name type="common">Box elder</name>
    <dbReference type="NCBI Taxonomy" id="4023"/>
    <lineage>
        <taxon>Eukaryota</taxon>
        <taxon>Viridiplantae</taxon>
        <taxon>Streptophyta</taxon>
        <taxon>Embryophyta</taxon>
        <taxon>Tracheophyta</taxon>
        <taxon>Spermatophyta</taxon>
        <taxon>Magnoliopsida</taxon>
        <taxon>eudicotyledons</taxon>
        <taxon>Gunneridae</taxon>
        <taxon>Pentapetalae</taxon>
        <taxon>rosids</taxon>
        <taxon>malvids</taxon>
        <taxon>Sapindales</taxon>
        <taxon>Sapindaceae</taxon>
        <taxon>Hippocastanoideae</taxon>
        <taxon>Acereae</taxon>
        <taxon>Acer</taxon>
    </lineage>
</organism>
<evidence type="ECO:0000256" key="4">
    <source>
        <dbReference type="ARBA" id="ARBA00022617"/>
    </source>
</evidence>
<dbReference type="GO" id="GO:0020037">
    <property type="term" value="F:heme binding"/>
    <property type="evidence" value="ECO:0007669"/>
    <property type="project" value="InterPro"/>
</dbReference>
<comment type="cofactor">
    <cofactor evidence="1">
        <name>heme</name>
        <dbReference type="ChEBI" id="CHEBI:30413"/>
    </cofactor>
</comment>
<reference evidence="12" key="1">
    <citation type="journal article" date="2022" name="Plant J.">
        <title>Strategies of tolerance reflected in two North American maple genomes.</title>
        <authorList>
            <person name="McEvoy S.L."/>
            <person name="Sezen U.U."/>
            <person name="Trouern-Trend A."/>
            <person name="McMahon S.M."/>
            <person name="Schaberg P.G."/>
            <person name="Yang J."/>
            <person name="Wegrzyn J.L."/>
            <person name="Swenson N.G."/>
        </authorList>
    </citation>
    <scope>NUCLEOTIDE SEQUENCE</scope>
    <source>
        <strain evidence="12">91603</strain>
    </source>
</reference>
<keyword evidence="8" id="KW-0560">Oxidoreductase</keyword>
<dbReference type="PANTHER" id="PTHR47947">
    <property type="entry name" value="CYTOCHROME P450 82C3-RELATED"/>
    <property type="match status" value="1"/>
</dbReference>
<keyword evidence="5" id="KW-0812">Transmembrane</keyword>
<dbReference type="InterPro" id="IPR050651">
    <property type="entry name" value="Plant_Cytochrome_P450_Monoox"/>
</dbReference>
<dbReference type="Proteomes" id="UP001064489">
    <property type="component" value="Chromosome 9"/>
</dbReference>
<dbReference type="PANTHER" id="PTHR47947:SF26">
    <property type="entry name" value="CYTOCHROME P450"/>
    <property type="match status" value="1"/>
</dbReference>
<keyword evidence="11" id="KW-0472">Membrane</keyword>
<evidence type="ECO:0000256" key="7">
    <source>
        <dbReference type="ARBA" id="ARBA00022989"/>
    </source>
</evidence>
<evidence type="ECO:0000256" key="1">
    <source>
        <dbReference type="ARBA" id="ARBA00001971"/>
    </source>
</evidence>
<evidence type="ECO:0000256" key="11">
    <source>
        <dbReference type="ARBA" id="ARBA00023136"/>
    </source>
</evidence>
<evidence type="ECO:0008006" key="14">
    <source>
        <dbReference type="Google" id="ProtNLM"/>
    </source>
</evidence>
<dbReference type="Gene3D" id="1.10.630.10">
    <property type="entry name" value="Cytochrome P450"/>
    <property type="match status" value="1"/>
</dbReference>
<dbReference type="InterPro" id="IPR002401">
    <property type="entry name" value="Cyt_P450_E_grp-I"/>
</dbReference>
<dbReference type="EMBL" id="JAJSOW010000001">
    <property type="protein sequence ID" value="KAI9200967.1"/>
    <property type="molecule type" value="Genomic_DNA"/>
</dbReference>
<comment type="similarity">
    <text evidence="3">Belongs to the cytochrome P450 family.</text>
</comment>
<dbReference type="InterPro" id="IPR036396">
    <property type="entry name" value="Cyt_P450_sf"/>
</dbReference>
<evidence type="ECO:0000313" key="12">
    <source>
        <dbReference type="EMBL" id="KAI9200967.1"/>
    </source>
</evidence>
<keyword evidence="6" id="KW-0479">Metal-binding</keyword>
<evidence type="ECO:0000256" key="10">
    <source>
        <dbReference type="ARBA" id="ARBA00023033"/>
    </source>
</evidence>
<keyword evidence="10" id="KW-0503">Monooxygenase</keyword>
<keyword evidence="4" id="KW-0349">Heme</keyword>
<dbReference type="Pfam" id="PF00067">
    <property type="entry name" value="p450"/>
    <property type="match status" value="1"/>
</dbReference>
<dbReference type="GO" id="GO:0005506">
    <property type="term" value="F:iron ion binding"/>
    <property type="evidence" value="ECO:0007669"/>
    <property type="project" value="InterPro"/>
</dbReference>
<gene>
    <name evidence="12" type="ORF">LWI28_015879</name>
</gene>